<keyword evidence="2" id="KW-0813">Transport</keyword>
<dbReference type="PANTHER" id="PTHR38682">
    <property type="entry name" value="V-TYPE ATP SYNTHASE SUBUNIT C"/>
    <property type="match status" value="1"/>
</dbReference>
<name>A0A6M0JYY3_9GAMM</name>
<keyword evidence="5" id="KW-1185">Reference proteome</keyword>
<protein>
    <submittedName>
        <fullName evidence="4">V-type ATPase subunit</fullName>
    </submittedName>
</protein>
<organism evidence="4 5">
    <name type="scientific">Thiorhodococcus minor</name>
    <dbReference type="NCBI Taxonomy" id="57489"/>
    <lineage>
        <taxon>Bacteria</taxon>
        <taxon>Pseudomonadati</taxon>
        <taxon>Pseudomonadota</taxon>
        <taxon>Gammaproteobacteria</taxon>
        <taxon>Chromatiales</taxon>
        <taxon>Chromatiaceae</taxon>
        <taxon>Thiorhodococcus</taxon>
    </lineage>
</organism>
<comment type="similarity">
    <text evidence="1">Belongs to the V-ATPase V0D/AC39 subunit family.</text>
</comment>
<proteinExistence type="inferred from homology"/>
<evidence type="ECO:0000256" key="1">
    <source>
        <dbReference type="ARBA" id="ARBA00006709"/>
    </source>
</evidence>
<evidence type="ECO:0000313" key="5">
    <source>
        <dbReference type="Proteomes" id="UP000483379"/>
    </source>
</evidence>
<dbReference type="Gene3D" id="1.10.132.50">
    <property type="entry name" value="ATP synthase (C/AC39) subunit, domain 3"/>
    <property type="match status" value="1"/>
</dbReference>
<dbReference type="InterPro" id="IPR050873">
    <property type="entry name" value="V-ATPase_V0D/AC39_subunit"/>
</dbReference>
<comment type="caution">
    <text evidence="4">The sequence shown here is derived from an EMBL/GenBank/DDBJ whole genome shotgun (WGS) entry which is preliminary data.</text>
</comment>
<dbReference type="AlphaFoldDB" id="A0A6M0JYY3"/>
<dbReference type="SUPFAM" id="SSF103486">
    <property type="entry name" value="V-type ATP synthase subunit C"/>
    <property type="match status" value="1"/>
</dbReference>
<evidence type="ECO:0000313" key="4">
    <source>
        <dbReference type="EMBL" id="NEV61853.1"/>
    </source>
</evidence>
<dbReference type="Proteomes" id="UP000483379">
    <property type="component" value="Unassembled WGS sequence"/>
</dbReference>
<accession>A0A6M0JYY3</accession>
<dbReference type="InterPro" id="IPR035067">
    <property type="entry name" value="V-type_ATPase_csu/dsu"/>
</dbReference>
<evidence type="ECO:0000256" key="3">
    <source>
        <dbReference type="ARBA" id="ARBA00023065"/>
    </source>
</evidence>
<dbReference type="InterPro" id="IPR036079">
    <property type="entry name" value="ATPase_csu/dsu_sf"/>
</dbReference>
<dbReference type="PANTHER" id="PTHR38682:SF1">
    <property type="entry name" value="V-TYPE ATP SYNTHASE SUBUNIT C"/>
    <property type="match status" value="1"/>
</dbReference>
<gene>
    <name evidence="4" type="ORF">G3446_08110</name>
</gene>
<dbReference type="RefSeq" id="WP_164452329.1">
    <property type="nucleotide sequence ID" value="NZ_JAAIJQ010000018.1"/>
</dbReference>
<dbReference type="EMBL" id="JAAIJQ010000018">
    <property type="protein sequence ID" value="NEV61853.1"/>
    <property type="molecule type" value="Genomic_DNA"/>
</dbReference>
<sequence length="353" mass="40135">MTQVADQAYLSTLVSAMSTRLFGAALMSGLSQRSLQSLSDTFGLGPILDEQPSTTAKSRAIEQSFIHMLLTELRVLIRPMNANERGLVLGWGRKYGLYNLKTLIRGKLYELDPKEIRANLFELPSDIHLSDQDLLRAENVLELLRQLEAGPHRQIARQAREVYEQQRDPFALEAAVDQRYYIGLARRIMAFSNDHLASLRRLLGAELDRVALLWLLRFRFCYQLSPSETYYWLVPSMRLLTRERLLQLANLETFDQVLKALPSPLDAVVAESKTIAEVQQRIGRYTSDETRWVLARSQSGVARALAYLMLRETDLMLLFAAVQGQLLQFPEKTVQVALELIEPSCAWSAHQAA</sequence>
<dbReference type="InterPro" id="IPR002843">
    <property type="entry name" value="ATPase_V0-cplx_csu/dsu"/>
</dbReference>
<dbReference type="Gene3D" id="1.20.1690.10">
    <property type="entry name" value="V-type ATP synthase subunit C domain"/>
    <property type="match status" value="2"/>
</dbReference>
<dbReference type="GO" id="GO:0046961">
    <property type="term" value="F:proton-transporting ATPase activity, rotational mechanism"/>
    <property type="evidence" value="ECO:0007669"/>
    <property type="project" value="InterPro"/>
</dbReference>
<dbReference type="InterPro" id="IPR044911">
    <property type="entry name" value="V-type_ATPase_csu/dsu_dom_3"/>
</dbReference>
<keyword evidence="3" id="KW-0406">Ion transport</keyword>
<reference evidence="4 5" key="1">
    <citation type="submission" date="2020-02" db="EMBL/GenBank/DDBJ databases">
        <title>Genome sequences of Thiorhodococcus mannitoliphagus and Thiorhodococcus minor, purple sulfur photosynthetic bacteria in the gammaproteobacterial family, Chromatiaceae.</title>
        <authorList>
            <person name="Aviles F.A."/>
            <person name="Meyer T.E."/>
            <person name="Kyndt J.A."/>
        </authorList>
    </citation>
    <scope>NUCLEOTIDE SEQUENCE [LARGE SCALE GENOMIC DNA]</scope>
    <source>
        <strain evidence="4 5">DSM 11518</strain>
    </source>
</reference>
<dbReference type="Pfam" id="PF01992">
    <property type="entry name" value="vATP-synt_AC39"/>
    <property type="match status" value="1"/>
</dbReference>
<evidence type="ECO:0000256" key="2">
    <source>
        <dbReference type="ARBA" id="ARBA00022448"/>
    </source>
</evidence>